<dbReference type="KEGG" id="glj:GKIL_1695"/>
<accession>U5QG95</accession>
<reference evidence="1 2" key="1">
    <citation type="journal article" date="2013" name="PLoS ONE">
        <title>Cultivation and Complete Genome Sequencing of Gloeobacter kilaueensis sp. nov., from a Lava Cave in Kilauea Caldera, Hawai'i.</title>
        <authorList>
            <person name="Saw J.H."/>
            <person name="Schatz M."/>
            <person name="Brown M.V."/>
            <person name="Kunkel D.D."/>
            <person name="Foster J.S."/>
            <person name="Shick H."/>
            <person name="Christensen S."/>
            <person name="Hou S."/>
            <person name="Wan X."/>
            <person name="Donachie S.P."/>
        </authorList>
    </citation>
    <scope>NUCLEOTIDE SEQUENCE [LARGE SCALE GENOMIC DNA]</scope>
    <source>
        <strain evidence="2">JS</strain>
    </source>
</reference>
<gene>
    <name evidence="1" type="ORF">GKIL_1695</name>
</gene>
<dbReference type="Proteomes" id="UP000017396">
    <property type="component" value="Chromosome"/>
</dbReference>
<dbReference type="EMBL" id="CP003587">
    <property type="protein sequence ID" value="AGY57941.1"/>
    <property type="molecule type" value="Genomic_DNA"/>
</dbReference>
<name>U5QG95_GLOK1</name>
<proteinExistence type="predicted"/>
<dbReference type="AlphaFoldDB" id="U5QG95"/>
<dbReference type="HOGENOM" id="CLU_1701753_0_0_3"/>
<sequence>MIASRYSYEAAASAGHQAVAQNLQTVQQSPALLAEQGQTVIRAVGLGDPAASSLVANFDTEAACATSFVVLVQQQYSDYQAAGNSPLSTFGFPVTGTVNTVDAAGSAQSFAPDAQAVADFTAVGLLALSQSVQNTILVVHSSINTYQKISPPKP</sequence>
<evidence type="ECO:0000313" key="1">
    <source>
        <dbReference type="EMBL" id="AGY57941.1"/>
    </source>
</evidence>
<keyword evidence="2" id="KW-1185">Reference proteome</keyword>
<evidence type="ECO:0000313" key="2">
    <source>
        <dbReference type="Proteomes" id="UP000017396"/>
    </source>
</evidence>
<dbReference type="STRING" id="1183438.GKIL_1695"/>
<protein>
    <submittedName>
        <fullName evidence="1">Uncharacterized protein</fullName>
    </submittedName>
</protein>
<organism evidence="1 2">
    <name type="scientific">Gloeobacter kilaueensis (strain ATCC BAA-2537 / CCAP 1431/1 / ULC 316 / JS1)</name>
    <dbReference type="NCBI Taxonomy" id="1183438"/>
    <lineage>
        <taxon>Bacteria</taxon>
        <taxon>Bacillati</taxon>
        <taxon>Cyanobacteriota</taxon>
        <taxon>Cyanophyceae</taxon>
        <taxon>Gloeobacterales</taxon>
        <taxon>Gloeobacteraceae</taxon>
        <taxon>Gloeobacter</taxon>
    </lineage>
</organism>